<keyword evidence="2" id="KW-1185">Reference proteome</keyword>
<evidence type="ECO:0000313" key="1">
    <source>
        <dbReference type="EMBL" id="KAK7948870.1"/>
    </source>
</evidence>
<reference evidence="1 2" key="1">
    <citation type="submission" date="2023-01" db="EMBL/GenBank/DDBJ databases">
        <title>Analysis of 21 Apiospora genomes using comparative genomics revels a genus with tremendous synthesis potential of carbohydrate active enzymes and secondary metabolites.</title>
        <authorList>
            <person name="Sorensen T."/>
        </authorList>
    </citation>
    <scope>NUCLEOTIDE SEQUENCE [LARGE SCALE GENOMIC DNA]</scope>
    <source>
        <strain evidence="1 2">CBS 24483</strain>
    </source>
</reference>
<gene>
    <name evidence="1" type="ORF">PG986_009756</name>
</gene>
<dbReference type="GeneID" id="92079040"/>
<dbReference type="Proteomes" id="UP001391051">
    <property type="component" value="Unassembled WGS sequence"/>
</dbReference>
<dbReference type="EMBL" id="JAQQWE010000006">
    <property type="protein sequence ID" value="KAK7948870.1"/>
    <property type="molecule type" value="Genomic_DNA"/>
</dbReference>
<sequence>MPAGTPSASTSPNDPICLPGPALCARVGPLRHHHFHWNEASDWPGAMHEVNHRYGACDLCAAHAYFRSNSGDYDPWIASLKTDTLAHQSGFAEHEERARAAEAADRENHTLGGWCPELLPAVTAQLERLLWDVPSEGEPLSLANMSCLLEDGEETDSSSPGYQAAAQWRDGVLKHMILHGNATGASLLMHVLRHIRSLPLGGPETEEWSDLVRRVAHACGMWRHFAPKPEVMDGVGRVAAEMGLAGAFCYEEGRAYAAIGGILEKHHTANEIGSAVLDWLMDEAMFPEPVEGEEAVQGDSPEEEVSW</sequence>
<accession>A0ABR1Q8M3</accession>
<proteinExistence type="predicted"/>
<evidence type="ECO:0000313" key="2">
    <source>
        <dbReference type="Proteomes" id="UP001391051"/>
    </source>
</evidence>
<dbReference type="RefSeq" id="XP_066698376.1">
    <property type="nucleotide sequence ID" value="XM_066845978.1"/>
</dbReference>
<name>A0ABR1Q8M3_9PEZI</name>
<protein>
    <submittedName>
        <fullName evidence="1">Uncharacterized protein</fullName>
    </submittedName>
</protein>
<comment type="caution">
    <text evidence="1">The sequence shown here is derived from an EMBL/GenBank/DDBJ whole genome shotgun (WGS) entry which is preliminary data.</text>
</comment>
<organism evidence="1 2">
    <name type="scientific">Apiospora aurea</name>
    <dbReference type="NCBI Taxonomy" id="335848"/>
    <lineage>
        <taxon>Eukaryota</taxon>
        <taxon>Fungi</taxon>
        <taxon>Dikarya</taxon>
        <taxon>Ascomycota</taxon>
        <taxon>Pezizomycotina</taxon>
        <taxon>Sordariomycetes</taxon>
        <taxon>Xylariomycetidae</taxon>
        <taxon>Amphisphaeriales</taxon>
        <taxon>Apiosporaceae</taxon>
        <taxon>Apiospora</taxon>
    </lineage>
</organism>